<accession>A0A1N7LVY4</accession>
<evidence type="ECO:0000313" key="4">
    <source>
        <dbReference type="Proteomes" id="UP000238314"/>
    </source>
</evidence>
<reference evidence="1 4" key="1">
    <citation type="submission" date="2016-11" db="EMBL/GenBank/DDBJ databases">
        <title>Whole genomes of Flavobacteriaceae.</title>
        <authorList>
            <person name="Stine C."/>
            <person name="Li C."/>
            <person name="Tadesse D."/>
        </authorList>
    </citation>
    <scope>NUCLEOTIDE SEQUENCE [LARGE SCALE GENOMIC DNA]</scope>
    <source>
        <strain evidence="1 4">DSM 21068</strain>
    </source>
</reference>
<protein>
    <recommendedName>
        <fullName evidence="5">YD repeat-containing protein</fullName>
    </recommendedName>
</protein>
<dbReference type="EMBL" id="MUGO01000015">
    <property type="protein sequence ID" value="PQA92509.1"/>
    <property type="molecule type" value="Genomic_DNA"/>
</dbReference>
<dbReference type="STRING" id="551459.SAMN05421796_103131"/>
<evidence type="ECO:0000313" key="3">
    <source>
        <dbReference type="Proteomes" id="UP000186246"/>
    </source>
</evidence>
<sequence length="358" mass="41418">MKLLSSLLFVIGVFVKSQFPYPNVSIPDPLSKIDFDDEKETIYSAESIITKNKKLKEFSKKGTFLGQTKTEIKKLDISGNIIYTLYSTELPADYRQAPLSSALVDIPENKKTEYKTVLINDKIVSFYSENSGKIGTKTDVSYNSNNQIIKTENKDETNEYFYENELLTRISSKEKSFNRQSFFTYDSNGKLISINSENTFINGQKMLRSNTFEYNDAGNLILNSENSSMHGINEKKYVYQNNKIIKYTHLIANKVWDERLYEYNIDKSIKKITKTKIDSGIITISYKYANKTLIEKSIGSDKEEKIFSTLYFYDDQERLTKVDHKQNNVINPLFTITHSKNKITQTGLGYESVYTFYE</sequence>
<proteinExistence type="predicted"/>
<evidence type="ECO:0000313" key="2">
    <source>
        <dbReference type="EMBL" id="SIS77990.1"/>
    </source>
</evidence>
<reference evidence="2" key="3">
    <citation type="submission" date="2017-01" db="EMBL/GenBank/DDBJ databases">
        <authorList>
            <person name="Mah S.A."/>
            <person name="Swanson W.J."/>
            <person name="Moy G.W."/>
            <person name="Vacquier V.D."/>
        </authorList>
    </citation>
    <scope>NUCLEOTIDE SEQUENCE [LARGE SCALE GENOMIC DNA]</scope>
    <source>
        <strain evidence="2">DSM 21068</strain>
    </source>
</reference>
<dbReference type="EMBL" id="FTOJ01000003">
    <property type="protein sequence ID" value="SIS77990.1"/>
    <property type="molecule type" value="Genomic_DNA"/>
</dbReference>
<evidence type="ECO:0008006" key="5">
    <source>
        <dbReference type="Google" id="ProtNLM"/>
    </source>
</evidence>
<dbReference type="Gene3D" id="2.180.10.10">
    <property type="entry name" value="RHS repeat-associated core"/>
    <property type="match status" value="1"/>
</dbReference>
<reference evidence="3" key="2">
    <citation type="submission" date="2017-01" db="EMBL/GenBank/DDBJ databases">
        <authorList>
            <person name="Varghese N."/>
            <person name="Submissions S."/>
        </authorList>
    </citation>
    <scope>NUCLEOTIDE SEQUENCE [LARGE SCALE GENOMIC DNA]</scope>
    <source>
        <strain evidence="3">DSM 21068</strain>
    </source>
</reference>
<dbReference type="OrthoDB" id="6225685at2"/>
<dbReference type="AlphaFoldDB" id="A0A1N7LVY4"/>
<organism evidence="2 3">
    <name type="scientific">Chryseobacterium piscicola</name>
    <dbReference type="NCBI Taxonomy" id="551459"/>
    <lineage>
        <taxon>Bacteria</taxon>
        <taxon>Pseudomonadati</taxon>
        <taxon>Bacteroidota</taxon>
        <taxon>Flavobacteriia</taxon>
        <taxon>Flavobacteriales</taxon>
        <taxon>Weeksellaceae</taxon>
        <taxon>Chryseobacterium group</taxon>
        <taxon>Chryseobacterium</taxon>
    </lineage>
</organism>
<dbReference type="Proteomes" id="UP000238314">
    <property type="component" value="Unassembled WGS sequence"/>
</dbReference>
<keyword evidence="4" id="KW-1185">Reference proteome</keyword>
<name>A0A1N7LVY4_9FLAO</name>
<dbReference type="Proteomes" id="UP000186246">
    <property type="component" value="Unassembled WGS sequence"/>
</dbReference>
<dbReference type="RefSeq" id="WP_076451066.1">
    <property type="nucleotide sequence ID" value="NZ_FTOJ01000003.1"/>
</dbReference>
<evidence type="ECO:0000313" key="1">
    <source>
        <dbReference type="EMBL" id="PQA92509.1"/>
    </source>
</evidence>
<gene>
    <name evidence="1" type="ORF">B0A70_10640</name>
    <name evidence="2" type="ORF">SAMN05421796_103131</name>
</gene>